<sequence>MALSFVDLDDELTFLLGATAAGDDDEGNLLHHQLVTSPLLTYSSLEHHAADFPSRGLLGTSGSERVYFNTNTPSSAVICGVQGSGKSHTVSCILESALIGDSRIGKLPEPLSALVFHFDTQDAGRPCEAAFLSSPAANLNHVALPQVTVLCSPSNVNRRRQAYASQAQVRVEPLCLAETDLTADRMLAIMGCDNLDKMPLYMHTALLIIRNMGVDAFSYQEFKWRIGLESLDAKQTAMIELRLHLLDAFLRPGARQIESYFIAGGLVIVDLTDPFLDALTASVLFDIVLGSFTQWQTACGKLVVLDEAHKYLVNSDSARLNQSISNIIRLQRHLATRIIIATQEPTVVPPTILDLASIIICHRFSSPAWCRHLAQHVSTGSEDWYKEVMALPTGHGLVFSPAAALSTDERGRVVLLGRDHLRLRVRPRLTLDGGASILAVAPIPSLGAPTGTSGSVASQSLPTPPISEAHLPARTSSAVQTLALAPAPVMQVAAARSPISTAGSSPVTRSTPELPPPAGKDNDKGKDKGMSPENIKISLSTISVAKESATYVEEGSVFLAATGGHPSLFDTGISHLSSPAVELSPTVEANLSLESRAASNNDAKDATPAVDDSDEDENDVTDIRRVMELSLQPADAPTFPTPGASGASTRVYVEVHRASQPETDLGKASMGLLVADAIATVTPLTVPKTQTTVNVVPVPSVPSSVAVKAPCQRVVPTRLQRLKEWLEKNSTPGTALKLRNVYFSHNLGVIKDDTVYTGASTGVRWWQMLREAVAYGLIELINTDLSKKQPTVGEEVQMIRLLERGPVEYTNTYTR</sequence>
<feature type="region of interest" description="Disordered" evidence="1">
    <location>
        <begin position="595"/>
        <end position="618"/>
    </location>
</feature>
<gene>
    <name evidence="2" type="ORF">DFH08DRAFT_1036677</name>
</gene>
<dbReference type="Proteomes" id="UP001218218">
    <property type="component" value="Unassembled WGS sequence"/>
</dbReference>
<feature type="compositionally biased region" description="Polar residues" evidence="1">
    <location>
        <begin position="498"/>
        <end position="511"/>
    </location>
</feature>
<evidence type="ECO:0000313" key="3">
    <source>
        <dbReference type="Proteomes" id="UP001218218"/>
    </source>
</evidence>
<protein>
    <recommendedName>
        <fullName evidence="4">AAA+ ATPase domain-containing protein</fullName>
    </recommendedName>
</protein>
<dbReference type="AlphaFoldDB" id="A0AAD7EF37"/>
<feature type="region of interest" description="Disordered" evidence="1">
    <location>
        <begin position="496"/>
        <end position="533"/>
    </location>
</feature>
<accession>A0AAD7EF37</accession>
<keyword evidence="3" id="KW-1185">Reference proteome</keyword>
<dbReference type="Gene3D" id="3.40.50.300">
    <property type="entry name" value="P-loop containing nucleotide triphosphate hydrolases"/>
    <property type="match status" value="1"/>
</dbReference>
<dbReference type="EMBL" id="JARIHO010000058">
    <property type="protein sequence ID" value="KAJ7318411.1"/>
    <property type="molecule type" value="Genomic_DNA"/>
</dbReference>
<evidence type="ECO:0000256" key="1">
    <source>
        <dbReference type="SAM" id="MobiDB-lite"/>
    </source>
</evidence>
<name>A0AAD7EF37_9AGAR</name>
<dbReference type="InterPro" id="IPR027417">
    <property type="entry name" value="P-loop_NTPase"/>
</dbReference>
<dbReference type="SUPFAM" id="SSF52540">
    <property type="entry name" value="P-loop containing nucleoside triphosphate hydrolases"/>
    <property type="match status" value="1"/>
</dbReference>
<comment type="caution">
    <text evidence="2">The sequence shown here is derived from an EMBL/GenBank/DDBJ whole genome shotgun (WGS) entry which is preliminary data.</text>
</comment>
<evidence type="ECO:0008006" key="4">
    <source>
        <dbReference type="Google" id="ProtNLM"/>
    </source>
</evidence>
<proteinExistence type="predicted"/>
<evidence type="ECO:0000313" key="2">
    <source>
        <dbReference type="EMBL" id="KAJ7318411.1"/>
    </source>
</evidence>
<feature type="compositionally biased region" description="Basic and acidic residues" evidence="1">
    <location>
        <begin position="520"/>
        <end position="530"/>
    </location>
</feature>
<organism evidence="2 3">
    <name type="scientific">Mycena albidolilacea</name>
    <dbReference type="NCBI Taxonomy" id="1033008"/>
    <lineage>
        <taxon>Eukaryota</taxon>
        <taxon>Fungi</taxon>
        <taxon>Dikarya</taxon>
        <taxon>Basidiomycota</taxon>
        <taxon>Agaricomycotina</taxon>
        <taxon>Agaricomycetes</taxon>
        <taxon>Agaricomycetidae</taxon>
        <taxon>Agaricales</taxon>
        <taxon>Marasmiineae</taxon>
        <taxon>Mycenaceae</taxon>
        <taxon>Mycena</taxon>
    </lineage>
</organism>
<reference evidence="2" key="1">
    <citation type="submission" date="2023-03" db="EMBL/GenBank/DDBJ databases">
        <title>Massive genome expansion in bonnet fungi (Mycena s.s.) driven by repeated elements and novel gene families across ecological guilds.</title>
        <authorList>
            <consortium name="Lawrence Berkeley National Laboratory"/>
            <person name="Harder C.B."/>
            <person name="Miyauchi S."/>
            <person name="Viragh M."/>
            <person name="Kuo A."/>
            <person name="Thoen E."/>
            <person name="Andreopoulos B."/>
            <person name="Lu D."/>
            <person name="Skrede I."/>
            <person name="Drula E."/>
            <person name="Henrissat B."/>
            <person name="Morin E."/>
            <person name="Kohler A."/>
            <person name="Barry K."/>
            <person name="LaButti K."/>
            <person name="Morin E."/>
            <person name="Salamov A."/>
            <person name="Lipzen A."/>
            <person name="Mereny Z."/>
            <person name="Hegedus B."/>
            <person name="Baldrian P."/>
            <person name="Stursova M."/>
            <person name="Weitz H."/>
            <person name="Taylor A."/>
            <person name="Grigoriev I.V."/>
            <person name="Nagy L.G."/>
            <person name="Martin F."/>
            <person name="Kauserud H."/>
        </authorList>
    </citation>
    <scope>NUCLEOTIDE SEQUENCE</scope>
    <source>
        <strain evidence="2">CBHHK002</strain>
    </source>
</reference>